<feature type="signal peptide" evidence="1">
    <location>
        <begin position="1"/>
        <end position="21"/>
    </location>
</feature>
<dbReference type="AlphaFoldDB" id="A0A2N3HR76"/>
<organism evidence="2 3">
    <name type="scientific">Labilibaculum filiforme</name>
    <dbReference type="NCBI Taxonomy" id="1940526"/>
    <lineage>
        <taxon>Bacteria</taxon>
        <taxon>Pseudomonadati</taxon>
        <taxon>Bacteroidota</taxon>
        <taxon>Bacteroidia</taxon>
        <taxon>Marinilabiliales</taxon>
        <taxon>Marinifilaceae</taxon>
        <taxon>Labilibaculum</taxon>
    </lineage>
</organism>
<evidence type="ECO:0008006" key="4">
    <source>
        <dbReference type="Google" id="ProtNLM"/>
    </source>
</evidence>
<evidence type="ECO:0000256" key="1">
    <source>
        <dbReference type="SAM" id="SignalP"/>
    </source>
</evidence>
<reference evidence="2 3" key="1">
    <citation type="journal article" date="2017" name="Front. Microbiol.">
        <title>Labilibaculum manganireducens gen. nov., sp. nov. and Labilibaculum filiforme sp. nov., Novel Bacteroidetes Isolated from Subsurface Sediments of the Baltic Sea.</title>
        <authorList>
            <person name="Vandieken V."/>
            <person name="Marshall I.P."/>
            <person name="Niemann H."/>
            <person name="Engelen B."/>
            <person name="Cypionka H."/>
        </authorList>
    </citation>
    <scope>NUCLEOTIDE SEQUENCE [LARGE SCALE GENOMIC DNA]</scope>
    <source>
        <strain evidence="2 3">59.16B</strain>
    </source>
</reference>
<dbReference type="PANTHER" id="PTHR34387">
    <property type="entry name" value="SLR1258 PROTEIN"/>
    <property type="match status" value="1"/>
</dbReference>
<dbReference type="EMBL" id="MVDD01000024">
    <property type="protein sequence ID" value="PKQ60553.1"/>
    <property type="molecule type" value="Genomic_DNA"/>
</dbReference>
<dbReference type="RefSeq" id="WP_101263336.1">
    <property type="nucleotide sequence ID" value="NZ_MVDD01000024.1"/>
</dbReference>
<comment type="caution">
    <text evidence="2">The sequence shown here is derived from an EMBL/GenBank/DDBJ whole genome shotgun (WGS) entry which is preliminary data.</text>
</comment>
<dbReference type="OrthoDB" id="1116087at2"/>
<feature type="chain" id="PRO_5014820268" description="SIMPL domain-containing protein" evidence="1">
    <location>
        <begin position="22"/>
        <end position="240"/>
    </location>
</feature>
<keyword evidence="1" id="KW-0732">Signal</keyword>
<dbReference type="PANTHER" id="PTHR34387:SF2">
    <property type="entry name" value="SLR1258 PROTEIN"/>
    <property type="match status" value="1"/>
</dbReference>
<gene>
    <name evidence="2" type="ORF">BZG02_18995</name>
</gene>
<sequence length="240" mass="27330">MRKSILTFIILALSLTCLAQAKENVLKVKGNAILYQIPEIMYVNIPIQVSDSLYENCSFKLAQIHKELKQRLIKNGIKKSNIKTDDLSIGEKTKWTREGRIPDGFQGSVSMKIEMTYSLEKLSVVINTLKDEVFNFGYNVNFGLSEEQKSKTLEKSIELAINDAQVKASIIAKKLNIKLLEIKEINFGYSAGDFDILTPEDDVVFCIVDEDQPEETIKIDINPKKIKINKTINVIWKIER</sequence>
<dbReference type="Gene3D" id="3.30.70.2970">
    <property type="entry name" value="Protein of unknown function (DUF541), domain 2"/>
    <property type="match status" value="1"/>
</dbReference>
<dbReference type="GO" id="GO:0006974">
    <property type="term" value="P:DNA damage response"/>
    <property type="evidence" value="ECO:0007669"/>
    <property type="project" value="TreeGrafter"/>
</dbReference>
<evidence type="ECO:0000313" key="2">
    <source>
        <dbReference type="EMBL" id="PKQ60553.1"/>
    </source>
</evidence>
<name>A0A2N3HR76_9BACT</name>
<protein>
    <recommendedName>
        <fullName evidence="4">SIMPL domain-containing protein</fullName>
    </recommendedName>
</protein>
<evidence type="ECO:0000313" key="3">
    <source>
        <dbReference type="Proteomes" id="UP000233535"/>
    </source>
</evidence>
<dbReference type="Proteomes" id="UP000233535">
    <property type="component" value="Unassembled WGS sequence"/>
</dbReference>
<accession>A0A2N3HR76</accession>
<dbReference type="Pfam" id="PF04402">
    <property type="entry name" value="SIMPL"/>
    <property type="match status" value="1"/>
</dbReference>
<dbReference type="Gene3D" id="3.30.110.170">
    <property type="entry name" value="Protein of unknown function (DUF541), domain 1"/>
    <property type="match status" value="1"/>
</dbReference>
<proteinExistence type="predicted"/>
<dbReference type="InterPro" id="IPR007497">
    <property type="entry name" value="SIMPL/DUF541"/>
</dbReference>
<dbReference type="InterPro" id="IPR052022">
    <property type="entry name" value="26kDa_periplasmic_antigen"/>
</dbReference>
<keyword evidence="3" id="KW-1185">Reference proteome</keyword>